<accession>C7QG63</accession>
<evidence type="ECO:0000313" key="1">
    <source>
        <dbReference type="EMBL" id="ACU72908.1"/>
    </source>
</evidence>
<dbReference type="InParanoid" id="C7QG63"/>
<dbReference type="KEGG" id="cai:Caci_4040"/>
<protein>
    <submittedName>
        <fullName evidence="1">Uncharacterized protein</fullName>
    </submittedName>
</protein>
<dbReference type="HOGENOM" id="CLU_978938_0_0_11"/>
<evidence type="ECO:0000313" key="2">
    <source>
        <dbReference type="Proteomes" id="UP000000851"/>
    </source>
</evidence>
<dbReference type="Proteomes" id="UP000000851">
    <property type="component" value="Chromosome"/>
</dbReference>
<keyword evidence="2" id="KW-1185">Reference proteome</keyword>
<dbReference type="eggNOG" id="ENOG5033Z6Y">
    <property type="taxonomic scope" value="Bacteria"/>
</dbReference>
<dbReference type="EMBL" id="CP001700">
    <property type="protein sequence ID" value="ACU72908.1"/>
    <property type="molecule type" value="Genomic_DNA"/>
</dbReference>
<gene>
    <name evidence="1" type="ordered locus">Caci_4040</name>
</gene>
<name>C7QG63_CATAD</name>
<reference evidence="1 2" key="1">
    <citation type="journal article" date="2009" name="Stand. Genomic Sci.">
        <title>Complete genome sequence of Catenulispora acidiphila type strain (ID 139908).</title>
        <authorList>
            <person name="Copeland A."/>
            <person name="Lapidus A."/>
            <person name="Glavina Del Rio T."/>
            <person name="Nolan M."/>
            <person name="Lucas S."/>
            <person name="Chen F."/>
            <person name="Tice H."/>
            <person name="Cheng J.F."/>
            <person name="Bruce D."/>
            <person name="Goodwin L."/>
            <person name="Pitluck S."/>
            <person name="Mikhailova N."/>
            <person name="Pati A."/>
            <person name="Ivanova N."/>
            <person name="Mavromatis K."/>
            <person name="Chen A."/>
            <person name="Palaniappan K."/>
            <person name="Chain P."/>
            <person name="Land M."/>
            <person name="Hauser L."/>
            <person name="Chang Y.J."/>
            <person name="Jeffries C.D."/>
            <person name="Chertkov O."/>
            <person name="Brettin T."/>
            <person name="Detter J.C."/>
            <person name="Han C."/>
            <person name="Ali Z."/>
            <person name="Tindall B.J."/>
            <person name="Goker M."/>
            <person name="Bristow J."/>
            <person name="Eisen J.A."/>
            <person name="Markowitz V."/>
            <person name="Hugenholtz P."/>
            <person name="Kyrpides N.C."/>
            <person name="Klenk H.P."/>
        </authorList>
    </citation>
    <scope>NUCLEOTIDE SEQUENCE [LARGE SCALE GENOMIC DNA]</scope>
    <source>
        <strain evidence="2">DSM 44928 / JCM 14897 / NBRC 102108 / NRRL B-24433 / ID139908</strain>
    </source>
</reference>
<dbReference type="STRING" id="479433.Caci_4040"/>
<sequence>MSAMSSSTPSDWSPADNPYSIAVSESQWWRATVAVTVERMHGEDIHVGWFSSRQIDARTLAVALRQLLAAEKLEQIALKELGMDTAVGAALTQARLRFEDALPDIKHVRDGITHFEDWSRGQGRGPQRVARDAGTLPREVARDHWSFGYDPVTDTVTMGPYTFSVAAALPAASELCDAIYTAARAVDARNTAQIRQQAIRALTDAGVSCEPPTGPVIVSPGGDLRIWLSVVLAVVPEGERIGLAEKVAAAITGAGLCLESTTFPQAQDIARRMAEGETLQVRRQ</sequence>
<proteinExistence type="predicted"/>
<organism evidence="1 2">
    <name type="scientific">Catenulispora acidiphila (strain DSM 44928 / JCM 14897 / NBRC 102108 / NRRL B-24433 / ID139908)</name>
    <dbReference type="NCBI Taxonomy" id="479433"/>
    <lineage>
        <taxon>Bacteria</taxon>
        <taxon>Bacillati</taxon>
        <taxon>Actinomycetota</taxon>
        <taxon>Actinomycetes</taxon>
        <taxon>Catenulisporales</taxon>
        <taxon>Catenulisporaceae</taxon>
        <taxon>Catenulispora</taxon>
    </lineage>
</organism>
<dbReference type="AlphaFoldDB" id="C7QG63"/>